<proteinExistence type="predicted"/>
<dbReference type="EMBL" id="CP040331">
    <property type="protein sequence ID" value="QCS44793.1"/>
    <property type="molecule type" value="Genomic_DNA"/>
</dbReference>
<dbReference type="KEGG" id="nvr:FEJ81_20885"/>
<gene>
    <name evidence="2" type="ORF">FEJ81_20885</name>
</gene>
<accession>A0A4P8WQJ1</accession>
<dbReference type="Proteomes" id="UP000302218">
    <property type="component" value="Plasmid pNVE500"/>
</dbReference>
<organism evidence="2 3">
    <name type="scientific">Natrinema versiforme</name>
    <dbReference type="NCBI Taxonomy" id="88724"/>
    <lineage>
        <taxon>Archaea</taxon>
        <taxon>Methanobacteriati</taxon>
        <taxon>Methanobacteriota</taxon>
        <taxon>Stenosarchaea group</taxon>
        <taxon>Halobacteria</taxon>
        <taxon>Halobacteriales</taxon>
        <taxon>Natrialbaceae</taxon>
        <taxon>Natrinema</taxon>
    </lineage>
</organism>
<dbReference type="AlphaFoldDB" id="A0A4P8WQJ1"/>
<sequence>MTLTNEGEWWVAKDEETGVSSQGTTRIEALENLDEAVAGYKGEGREPSEEELREIGIDPENNVSGESLPDEFQ</sequence>
<evidence type="ECO:0000256" key="1">
    <source>
        <dbReference type="SAM" id="MobiDB-lite"/>
    </source>
</evidence>
<feature type="region of interest" description="Disordered" evidence="1">
    <location>
        <begin position="39"/>
        <end position="73"/>
    </location>
</feature>
<evidence type="ECO:0000313" key="2">
    <source>
        <dbReference type="EMBL" id="QCS44793.1"/>
    </source>
</evidence>
<name>A0A4P8WQJ1_9EURY</name>
<evidence type="ECO:0000313" key="3">
    <source>
        <dbReference type="Proteomes" id="UP000302218"/>
    </source>
</evidence>
<dbReference type="InterPro" id="IPR055811">
    <property type="entry name" value="DUF7387"/>
</dbReference>
<geneLocation type="plasmid" evidence="3">
    <name>pnve500</name>
</geneLocation>
<keyword evidence="2" id="KW-0614">Plasmid</keyword>
<protein>
    <submittedName>
        <fullName evidence="2">Type II toxin-antitoxin system HicB family antitoxin</fullName>
    </submittedName>
</protein>
<dbReference type="Pfam" id="PF24113">
    <property type="entry name" value="DUF7387"/>
    <property type="match status" value="1"/>
</dbReference>
<reference evidence="3" key="1">
    <citation type="submission" date="2019-05" db="EMBL/GenBank/DDBJ databases">
        <title>Genome sequence and methylation pattern of the halophilic Archaeon Natrinema versiforme BOL5-4.</title>
        <authorList>
            <person name="DasSarma P."/>
            <person name="Anton B.P."/>
            <person name="DasSarma S.L."/>
            <person name="Martinez F.L."/>
            <person name="Guzman D."/>
            <person name="Roberts R.J."/>
            <person name="DasSarma S."/>
        </authorList>
    </citation>
    <scope>NUCLEOTIDE SEQUENCE [LARGE SCALE GENOMIC DNA]</scope>
    <source>
        <strain evidence="3">BOL5-4</strain>
        <plasmid evidence="3">pnve500</plasmid>
    </source>
</reference>